<dbReference type="EMBL" id="JAFLCK010000058">
    <property type="protein sequence ID" value="MBN8662855.1"/>
    <property type="molecule type" value="Genomic_DNA"/>
</dbReference>
<reference evidence="2" key="1">
    <citation type="submission" date="2021-02" db="EMBL/GenBank/DDBJ databases">
        <title>Genome-Resolved Metagenomics of a Microbial Community Performing Photosynthetic Biological Nutrient Removal.</title>
        <authorList>
            <person name="Mcdaniel E.A."/>
        </authorList>
    </citation>
    <scope>NUCLEOTIDE SEQUENCE</scope>
    <source>
        <strain evidence="2">UWPOB_OBS1</strain>
    </source>
</reference>
<accession>A0A8J7TPI6</accession>
<keyword evidence="1" id="KW-0812">Transmembrane</keyword>
<feature type="transmembrane region" description="Helical" evidence="1">
    <location>
        <begin position="20"/>
        <end position="44"/>
    </location>
</feature>
<keyword evidence="1" id="KW-1133">Transmembrane helix</keyword>
<proteinExistence type="predicted"/>
<evidence type="ECO:0000313" key="2">
    <source>
        <dbReference type="EMBL" id="MBN8662855.1"/>
    </source>
</evidence>
<feature type="transmembrane region" description="Helical" evidence="1">
    <location>
        <begin position="90"/>
        <end position="113"/>
    </location>
</feature>
<protein>
    <submittedName>
        <fullName evidence="2">Uncharacterized protein</fullName>
    </submittedName>
</protein>
<organism evidence="2 3">
    <name type="scientific">Candidatus Obscuribacter phosphatis</name>
    <dbReference type="NCBI Taxonomy" id="1906157"/>
    <lineage>
        <taxon>Bacteria</taxon>
        <taxon>Bacillati</taxon>
        <taxon>Candidatus Melainabacteria</taxon>
        <taxon>Candidatus Obscuribacterales</taxon>
        <taxon>Candidatus Obscuribacteraceae</taxon>
        <taxon>Candidatus Obscuribacter</taxon>
    </lineage>
</organism>
<feature type="transmembrane region" description="Helical" evidence="1">
    <location>
        <begin position="164"/>
        <end position="188"/>
    </location>
</feature>
<evidence type="ECO:0000313" key="3">
    <source>
        <dbReference type="Proteomes" id="UP000664277"/>
    </source>
</evidence>
<sequence length="290" mass="31741">MPSSSKETAQFLQTAKQARLSHLTAPTVSIGFAILTNIGCFYLLPILYEPARRPVLGMVGYLLELVLDSSGGDLVSNFIINSMTVEYCTVVWSLLSFCLGAAAVILSAVYLRISEKIAGLDLAQTVKSARLSLITKTGQFTWLILIALSFLLDIEESIQFLELPFLYLLLPLYPPAFTILSISGQALAEHRLVQMLGLASPTPSALLQEQEKAAEQERAICALLSRVLQSTSLQEAQYQASICSTILAPKITSVPDSEKVHALVDELIRIKRNNDADKISAHYLELLEAD</sequence>
<gene>
    <name evidence="2" type="ORF">J0M35_20980</name>
</gene>
<dbReference type="AlphaFoldDB" id="A0A8J7TPI6"/>
<comment type="caution">
    <text evidence="2">The sequence shown here is derived from an EMBL/GenBank/DDBJ whole genome shotgun (WGS) entry which is preliminary data.</text>
</comment>
<keyword evidence="1" id="KW-0472">Membrane</keyword>
<name>A0A8J7TPI6_9BACT</name>
<dbReference type="Proteomes" id="UP000664277">
    <property type="component" value="Unassembled WGS sequence"/>
</dbReference>
<evidence type="ECO:0000256" key="1">
    <source>
        <dbReference type="SAM" id="Phobius"/>
    </source>
</evidence>
<feature type="transmembrane region" description="Helical" evidence="1">
    <location>
        <begin position="133"/>
        <end position="152"/>
    </location>
</feature>